<accession>A0ABN9W3V5</accession>
<sequence>MLAKEIYHEFGSVIGTAMMLGFDDYDFQSLVLDDHGKQEKLIARSLSKIGGKTALARLGSSPAKRTEDCGADADGAVDPEDLDLEEETRGGGLRTGPPAAPPTGPCG</sequence>
<reference evidence="2" key="1">
    <citation type="submission" date="2023-10" db="EMBL/GenBank/DDBJ databases">
        <authorList>
            <person name="Chen Y."/>
            <person name="Shah S."/>
            <person name="Dougan E. K."/>
            <person name="Thang M."/>
            <person name="Chan C."/>
        </authorList>
    </citation>
    <scope>NUCLEOTIDE SEQUENCE [LARGE SCALE GENOMIC DNA]</scope>
</reference>
<organism evidence="2 3">
    <name type="scientific">Prorocentrum cordatum</name>
    <dbReference type="NCBI Taxonomy" id="2364126"/>
    <lineage>
        <taxon>Eukaryota</taxon>
        <taxon>Sar</taxon>
        <taxon>Alveolata</taxon>
        <taxon>Dinophyceae</taxon>
        <taxon>Prorocentrales</taxon>
        <taxon>Prorocentraceae</taxon>
        <taxon>Prorocentrum</taxon>
    </lineage>
</organism>
<dbReference type="Proteomes" id="UP001189429">
    <property type="component" value="Unassembled WGS sequence"/>
</dbReference>
<protein>
    <submittedName>
        <fullName evidence="2">Uncharacterized protein</fullName>
    </submittedName>
</protein>
<feature type="compositionally biased region" description="Pro residues" evidence="1">
    <location>
        <begin position="98"/>
        <end position="107"/>
    </location>
</feature>
<feature type="compositionally biased region" description="Acidic residues" evidence="1">
    <location>
        <begin position="69"/>
        <end position="86"/>
    </location>
</feature>
<evidence type="ECO:0000313" key="2">
    <source>
        <dbReference type="EMBL" id="CAK0880754.1"/>
    </source>
</evidence>
<comment type="caution">
    <text evidence="2">The sequence shown here is derived from an EMBL/GenBank/DDBJ whole genome shotgun (WGS) entry which is preliminary data.</text>
</comment>
<gene>
    <name evidence="2" type="ORF">PCOR1329_LOCUS63799</name>
</gene>
<name>A0ABN9W3V5_9DINO</name>
<keyword evidence="3" id="KW-1185">Reference proteome</keyword>
<evidence type="ECO:0000313" key="3">
    <source>
        <dbReference type="Proteomes" id="UP001189429"/>
    </source>
</evidence>
<dbReference type="EMBL" id="CAUYUJ010018113">
    <property type="protein sequence ID" value="CAK0880754.1"/>
    <property type="molecule type" value="Genomic_DNA"/>
</dbReference>
<evidence type="ECO:0000256" key="1">
    <source>
        <dbReference type="SAM" id="MobiDB-lite"/>
    </source>
</evidence>
<feature type="region of interest" description="Disordered" evidence="1">
    <location>
        <begin position="60"/>
        <end position="107"/>
    </location>
</feature>
<feature type="non-terminal residue" evidence="2">
    <location>
        <position position="107"/>
    </location>
</feature>
<proteinExistence type="predicted"/>